<evidence type="ECO:0000313" key="1">
    <source>
        <dbReference type="EMBL" id="AMO35913.1"/>
    </source>
</evidence>
<proteinExistence type="predicted"/>
<protein>
    <recommendedName>
        <fullName evidence="3">Flagellar protein FliL</fullName>
    </recommendedName>
</protein>
<evidence type="ECO:0008006" key="3">
    <source>
        <dbReference type="Google" id="ProtNLM"/>
    </source>
</evidence>
<accession>A0A140IDT8</accession>
<dbReference type="EMBL" id="CP014646">
    <property type="protein sequence ID" value="AMO35913.1"/>
    <property type="molecule type" value="Genomic_DNA"/>
</dbReference>
<name>A0A140IDT8_9RHOO</name>
<dbReference type="Proteomes" id="UP000036902">
    <property type="component" value="Chromosome"/>
</dbReference>
<organism evidence="1 2">
    <name type="scientific">Thauera humireducens</name>
    <dbReference type="NCBI Taxonomy" id="1134435"/>
    <lineage>
        <taxon>Bacteria</taxon>
        <taxon>Pseudomonadati</taxon>
        <taxon>Pseudomonadota</taxon>
        <taxon>Betaproteobacteria</taxon>
        <taxon>Rhodocyclales</taxon>
        <taxon>Zoogloeaceae</taxon>
        <taxon>Thauera</taxon>
    </lineage>
</organism>
<evidence type="ECO:0000313" key="2">
    <source>
        <dbReference type="Proteomes" id="UP000036902"/>
    </source>
</evidence>
<dbReference type="AlphaFoldDB" id="A0A140IDT8"/>
<sequence length="143" mass="15266">MSDRILTAVVASLVLVLLLLIYGIATLGSNTADSDRVLPERHHARIGQVVFRSEGGMTRINPAVACATRDACELVDRIAAEVKDGIQALGGAHPVHALETTEGKLQLQSALTAHVQQLVQRNTGNPSDIVTVFFDEIISTTVD</sequence>
<keyword evidence="2" id="KW-1185">Reference proteome</keyword>
<dbReference type="RefSeq" id="WP_048709030.1">
    <property type="nucleotide sequence ID" value="NZ_CP014646.1"/>
</dbReference>
<dbReference type="STRING" id="1134435.AC731_002510"/>
<dbReference type="KEGG" id="thu:AC731_002510"/>
<gene>
    <name evidence="1" type="ORF">AC731_002510</name>
</gene>
<reference evidence="2" key="1">
    <citation type="submission" date="2016-03" db="EMBL/GenBank/DDBJ databases">
        <authorList>
            <person name="Ma C."/>
            <person name="Zhou S."/>
            <person name="Yang G."/>
        </authorList>
    </citation>
    <scope>NUCLEOTIDE SEQUENCE [LARGE SCALE GENOMIC DNA]</scope>
    <source>
        <strain evidence="2">SgZ-1</strain>
    </source>
</reference>